<proteinExistence type="predicted"/>
<organism evidence="2">
    <name type="scientific">Lepeophtheirus salmonis</name>
    <name type="common">Salmon louse</name>
    <name type="synonym">Caligus salmonis</name>
    <dbReference type="NCBI Taxonomy" id="72036"/>
    <lineage>
        <taxon>Eukaryota</taxon>
        <taxon>Metazoa</taxon>
        <taxon>Ecdysozoa</taxon>
        <taxon>Arthropoda</taxon>
        <taxon>Crustacea</taxon>
        <taxon>Multicrustacea</taxon>
        <taxon>Hexanauplia</taxon>
        <taxon>Copepoda</taxon>
        <taxon>Siphonostomatoida</taxon>
        <taxon>Caligidae</taxon>
        <taxon>Lepeophtheirus</taxon>
    </lineage>
</organism>
<sequence>MNTFDMNLQVSRLYKRTRGVIRLDFFLVLMNTFYIHLQVFRSFKRNRAHYNLIFIVTTNYLVC</sequence>
<name>A0A0K2VAW7_LEPSM</name>
<evidence type="ECO:0000313" key="2">
    <source>
        <dbReference type="EMBL" id="CDW47312.1"/>
    </source>
</evidence>
<feature type="transmembrane region" description="Helical" evidence="1">
    <location>
        <begin position="20"/>
        <end position="37"/>
    </location>
</feature>
<reference evidence="2" key="1">
    <citation type="submission" date="2014-05" db="EMBL/GenBank/DDBJ databases">
        <authorList>
            <person name="Chronopoulou M."/>
        </authorList>
    </citation>
    <scope>NUCLEOTIDE SEQUENCE</scope>
    <source>
        <tissue evidence="2">Whole organism</tissue>
    </source>
</reference>
<protein>
    <submittedName>
        <fullName evidence="2">Uncharacterized protein</fullName>
    </submittedName>
</protein>
<keyword evidence="1" id="KW-1133">Transmembrane helix</keyword>
<evidence type="ECO:0000256" key="1">
    <source>
        <dbReference type="SAM" id="Phobius"/>
    </source>
</evidence>
<dbReference type="EMBL" id="HACA01029951">
    <property type="protein sequence ID" value="CDW47312.1"/>
    <property type="molecule type" value="Transcribed_RNA"/>
</dbReference>
<accession>A0A0K2VAW7</accession>
<keyword evidence="1" id="KW-0812">Transmembrane</keyword>
<keyword evidence="1" id="KW-0472">Membrane</keyword>
<dbReference type="AlphaFoldDB" id="A0A0K2VAW7"/>